<dbReference type="OrthoDB" id="5394618at2"/>
<protein>
    <submittedName>
        <fullName evidence="1">Uncharacterized protein</fullName>
    </submittedName>
</protein>
<accession>A0A4U0Q4R6</accession>
<reference evidence="1 2" key="1">
    <citation type="submission" date="2019-04" db="EMBL/GenBank/DDBJ databases">
        <title>Chitiniphilus eburnea sp. nov., a novel chitinolytic bacterium isolated from aquaculture sludge.</title>
        <authorList>
            <person name="Sheng M."/>
        </authorList>
    </citation>
    <scope>NUCLEOTIDE SEQUENCE [LARGE SCALE GENOMIC DNA]</scope>
    <source>
        <strain evidence="1 2">HX-2-15</strain>
    </source>
</reference>
<evidence type="ECO:0000313" key="2">
    <source>
        <dbReference type="Proteomes" id="UP000310016"/>
    </source>
</evidence>
<proteinExistence type="predicted"/>
<organism evidence="1 2">
    <name type="scientific">Chitiniphilus eburneus</name>
    <dbReference type="NCBI Taxonomy" id="2571148"/>
    <lineage>
        <taxon>Bacteria</taxon>
        <taxon>Pseudomonadati</taxon>
        <taxon>Pseudomonadota</taxon>
        <taxon>Betaproteobacteria</taxon>
        <taxon>Neisseriales</taxon>
        <taxon>Chitinibacteraceae</taxon>
        <taxon>Chitiniphilus</taxon>
    </lineage>
</organism>
<comment type="caution">
    <text evidence="1">The sequence shown here is derived from an EMBL/GenBank/DDBJ whole genome shotgun (WGS) entry which is preliminary data.</text>
</comment>
<sequence length="201" mass="22101">MSDTSFTLALDPPLEVRLGEHYWLVEHDEIRRDNWLDTLARAALAIWPGHVASLDGTGGLVNNLRVWENLILPAWYHHAEPLPALEDSLLALFAEVGIEPDGAVGICQSLPSALGREYRQELALLRAALTRPFCLIIDGDWYTFLAYGRGLACRALFDRLAAQAVIFVVAAYPPPSTGFQRLEVVDASQLIVSGTHEATQG</sequence>
<dbReference type="EMBL" id="SUMF01000003">
    <property type="protein sequence ID" value="TJZ76143.1"/>
    <property type="molecule type" value="Genomic_DNA"/>
</dbReference>
<evidence type="ECO:0000313" key="1">
    <source>
        <dbReference type="EMBL" id="TJZ76143.1"/>
    </source>
</evidence>
<dbReference type="Proteomes" id="UP000310016">
    <property type="component" value="Unassembled WGS sequence"/>
</dbReference>
<dbReference type="AlphaFoldDB" id="A0A4U0Q4R6"/>
<keyword evidence="2" id="KW-1185">Reference proteome</keyword>
<dbReference type="RefSeq" id="WP_136772194.1">
    <property type="nucleotide sequence ID" value="NZ_CP156074.1"/>
</dbReference>
<gene>
    <name evidence="1" type="ORF">FAZ21_05040</name>
</gene>
<name>A0A4U0Q4R6_9NEIS</name>